<dbReference type="RefSeq" id="WP_235384379.1">
    <property type="nucleotide sequence ID" value="NZ_RJUR01000014.1"/>
</dbReference>
<evidence type="ECO:0000313" key="3">
    <source>
        <dbReference type="EMBL" id="ROQ48967.1"/>
    </source>
</evidence>
<feature type="transmembrane region" description="Helical" evidence="1">
    <location>
        <begin position="138"/>
        <end position="157"/>
    </location>
</feature>
<keyword evidence="1" id="KW-0472">Membrane</keyword>
<dbReference type="EMBL" id="RJUR01000014">
    <property type="protein sequence ID" value="ROQ48967.1"/>
    <property type="molecule type" value="Genomic_DNA"/>
</dbReference>
<protein>
    <submittedName>
        <fullName evidence="3">Tripartite tricarboxylate transporter TctB family protein</fullName>
    </submittedName>
</protein>
<keyword evidence="1" id="KW-1133">Transmembrane helix</keyword>
<dbReference type="InterPro" id="IPR009936">
    <property type="entry name" value="DUF1468"/>
</dbReference>
<evidence type="ECO:0000259" key="2">
    <source>
        <dbReference type="Pfam" id="PF07331"/>
    </source>
</evidence>
<evidence type="ECO:0000313" key="4">
    <source>
        <dbReference type="Proteomes" id="UP000269115"/>
    </source>
</evidence>
<evidence type="ECO:0000256" key="1">
    <source>
        <dbReference type="SAM" id="Phobius"/>
    </source>
</evidence>
<organism evidence="3 4">
    <name type="scientific">Pseudomonas putida</name>
    <name type="common">Arthrobacter siderocapsulatus</name>
    <dbReference type="NCBI Taxonomy" id="303"/>
    <lineage>
        <taxon>Bacteria</taxon>
        <taxon>Pseudomonadati</taxon>
        <taxon>Pseudomonadota</taxon>
        <taxon>Gammaproteobacteria</taxon>
        <taxon>Pseudomonadales</taxon>
        <taxon>Pseudomonadaceae</taxon>
        <taxon>Pseudomonas</taxon>
    </lineage>
</organism>
<feature type="transmembrane region" description="Helical" evidence="1">
    <location>
        <begin position="99"/>
        <end position="126"/>
    </location>
</feature>
<reference evidence="3 4" key="1">
    <citation type="submission" date="2018-11" db="EMBL/GenBank/DDBJ databases">
        <title>Genomic analyses of the natural microbiome of Caenorhabditis elegans.</title>
        <authorList>
            <person name="Samuel B."/>
        </authorList>
    </citation>
    <scope>NUCLEOTIDE SEQUENCE [LARGE SCALE GENOMIC DNA]</scope>
    <source>
        <strain evidence="3 4">BIGb0473</strain>
    </source>
</reference>
<feature type="transmembrane region" description="Helical" evidence="1">
    <location>
        <begin position="25"/>
        <end position="45"/>
    </location>
</feature>
<accession>A0A9X8EFI7</accession>
<gene>
    <name evidence="3" type="ORF">EDF85_3270</name>
</gene>
<sequence>MRDALQRAATARPHSLTLNLDAREVLAGCLFLGFGLTGLLVGSAYASGTAMRMGAGYFPWLVSLALCGLGVALLVRGLWLGREKVTLDGLFIVRPALAISASVVAFALLLPSLGLALATLCMTLLSGLGRHKAHLGELLAVGSALGLFSVLVFGYGLGLNLPAWPV</sequence>
<dbReference type="AlphaFoldDB" id="A0A9X8EFI7"/>
<proteinExistence type="predicted"/>
<keyword evidence="1" id="KW-0812">Transmembrane</keyword>
<name>A0A9X8EFI7_PSEPU</name>
<feature type="transmembrane region" description="Helical" evidence="1">
    <location>
        <begin position="57"/>
        <end position="79"/>
    </location>
</feature>
<feature type="domain" description="DUF1468" evidence="2">
    <location>
        <begin position="26"/>
        <end position="162"/>
    </location>
</feature>
<comment type="caution">
    <text evidence="3">The sequence shown here is derived from an EMBL/GenBank/DDBJ whole genome shotgun (WGS) entry which is preliminary data.</text>
</comment>
<dbReference type="Pfam" id="PF07331">
    <property type="entry name" value="TctB"/>
    <property type="match status" value="1"/>
</dbReference>
<dbReference type="Proteomes" id="UP000269115">
    <property type="component" value="Unassembled WGS sequence"/>
</dbReference>